<dbReference type="Proteomes" id="UP000215452">
    <property type="component" value="Chromosome"/>
</dbReference>
<protein>
    <submittedName>
        <fullName evidence="2">Uncharacterized protein</fullName>
    </submittedName>
</protein>
<dbReference type="EMBL" id="CP022714">
    <property type="protein sequence ID" value="ASU14535.1"/>
    <property type="molecule type" value="Genomic_DNA"/>
</dbReference>
<evidence type="ECO:0000313" key="2">
    <source>
        <dbReference type="EMBL" id="ASU14535.1"/>
    </source>
</evidence>
<keyword evidence="1" id="KW-1133">Transmembrane helix</keyword>
<dbReference type="AlphaFoldDB" id="A0A223MAH8"/>
<accession>A0A223MAH8</accession>
<proteinExistence type="predicted"/>
<keyword evidence="1" id="KW-0812">Transmembrane</keyword>
<name>A0A223MAH8_MESHO</name>
<feature type="transmembrane region" description="Helical" evidence="1">
    <location>
        <begin position="21"/>
        <end position="43"/>
    </location>
</feature>
<sequence>MIKFKFLRIYYNKLIKRMQNLIGYMIKMGNQFLLRLEIFLNFLRFDYFGIMVYQTTAS</sequence>
<keyword evidence="1" id="KW-0472">Membrane</keyword>
<evidence type="ECO:0000256" key="1">
    <source>
        <dbReference type="SAM" id="Phobius"/>
    </source>
</evidence>
<organism evidence="2 3">
    <name type="scientific">Mesomycoplasma hyopneumoniae</name>
    <name type="common">Mycoplasma hyopneumoniae</name>
    <dbReference type="NCBI Taxonomy" id="2099"/>
    <lineage>
        <taxon>Bacteria</taxon>
        <taxon>Bacillati</taxon>
        <taxon>Mycoplasmatota</taxon>
        <taxon>Mycoplasmoidales</taxon>
        <taxon>Metamycoplasmataceae</taxon>
        <taxon>Mesomycoplasma</taxon>
    </lineage>
</organism>
<evidence type="ECO:0000313" key="3">
    <source>
        <dbReference type="Proteomes" id="UP000215452"/>
    </source>
</evidence>
<gene>
    <name evidence="2" type="ORF">CIB43_00647</name>
</gene>
<reference evidence="2 3" key="1">
    <citation type="submission" date="2017-08" db="EMBL/GenBank/DDBJ databases">
        <title>The complete genome sequence of a Mycoplasma hyopneumoniae isolate in Korea.</title>
        <authorList>
            <person name="Han J."/>
            <person name="Lee N."/>
        </authorList>
    </citation>
    <scope>NUCLEOTIDE SEQUENCE [LARGE SCALE GENOMIC DNA]</scope>
    <source>
        <strain evidence="2 3">KM014</strain>
    </source>
</reference>